<dbReference type="InterPro" id="IPR010982">
    <property type="entry name" value="Lambda_DNA-bd_dom_sf"/>
</dbReference>
<dbReference type="Pfam" id="PF07883">
    <property type="entry name" value="Cupin_2"/>
    <property type="match status" value="1"/>
</dbReference>
<dbReference type="CDD" id="cd00093">
    <property type="entry name" value="HTH_XRE"/>
    <property type="match status" value="1"/>
</dbReference>
<dbReference type="EMBL" id="CP061800">
    <property type="protein sequence ID" value="QTA90400.1"/>
    <property type="molecule type" value="Genomic_DNA"/>
</dbReference>
<dbReference type="InterPro" id="IPR013096">
    <property type="entry name" value="Cupin_2"/>
</dbReference>
<dbReference type="InterPro" id="IPR014710">
    <property type="entry name" value="RmlC-like_jellyroll"/>
</dbReference>
<feature type="domain" description="HTH cro/C1-type" evidence="2">
    <location>
        <begin position="19"/>
        <end position="73"/>
    </location>
</feature>
<dbReference type="InterPro" id="IPR001387">
    <property type="entry name" value="Cro/C1-type_HTH"/>
</dbReference>
<dbReference type="SUPFAM" id="SSF51182">
    <property type="entry name" value="RmlC-like cupins"/>
    <property type="match status" value="1"/>
</dbReference>
<dbReference type="InterPro" id="IPR050807">
    <property type="entry name" value="TransReg_Diox_bact_type"/>
</dbReference>
<dbReference type="GO" id="GO:0003700">
    <property type="term" value="F:DNA-binding transcription factor activity"/>
    <property type="evidence" value="ECO:0007669"/>
    <property type="project" value="TreeGrafter"/>
</dbReference>
<proteinExistence type="predicted"/>
<dbReference type="SMART" id="SM00530">
    <property type="entry name" value="HTH_XRE"/>
    <property type="match status" value="1"/>
</dbReference>
<dbReference type="KEGG" id="dmm:dnm_064610"/>
<dbReference type="Gene3D" id="2.60.120.10">
    <property type="entry name" value="Jelly Rolls"/>
    <property type="match status" value="1"/>
</dbReference>
<gene>
    <name evidence="3" type="ORF">dnm_064610</name>
</gene>
<dbReference type="InterPro" id="IPR011051">
    <property type="entry name" value="RmlC_Cupin_sf"/>
</dbReference>
<keyword evidence="1" id="KW-0238">DNA-binding</keyword>
<dbReference type="SUPFAM" id="SSF47413">
    <property type="entry name" value="lambda repressor-like DNA-binding domains"/>
    <property type="match status" value="1"/>
</dbReference>
<organism evidence="3 4">
    <name type="scientific">Desulfonema magnum</name>
    <dbReference type="NCBI Taxonomy" id="45655"/>
    <lineage>
        <taxon>Bacteria</taxon>
        <taxon>Pseudomonadati</taxon>
        <taxon>Thermodesulfobacteriota</taxon>
        <taxon>Desulfobacteria</taxon>
        <taxon>Desulfobacterales</taxon>
        <taxon>Desulfococcaceae</taxon>
        <taxon>Desulfonema</taxon>
    </lineage>
</organism>
<accession>A0A975BSS8</accession>
<dbReference type="Pfam" id="PF01381">
    <property type="entry name" value="HTH_3"/>
    <property type="match status" value="1"/>
</dbReference>
<sequence>MNDLERESRKVEETIAKRIRSLRLEQNWTLEKLAEVTGLSKSYLSQIENHEKIPTISTLTKIAYALGENVQSFWNTEEDGKEKSKLTIVRAGERRSILHPGAASGYSYESVTYKKPDRLMDAYIVTLDSEVSKGPLMHEGQELVFMLEGRKEFIYDGQSHIVEAGDCLYFESDRPHQGRSLDGRPARFLAVFLNPRRLDEFGG</sequence>
<dbReference type="RefSeq" id="WP_207678623.1">
    <property type="nucleotide sequence ID" value="NZ_CP061800.1"/>
</dbReference>
<evidence type="ECO:0000313" key="4">
    <source>
        <dbReference type="Proteomes" id="UP000663722"/>
    </source>
</evidence>
<dbReference type="PANTHER" id="PTHR46797:SF19">
    <property type="entry name" value="BLL2473 PROTEIN"/>
    <property type="match status" value="1"/>
</dbReference>
<dbReference type="Gene3D" id="1.10.260.40">
    <property type="entry name" value="lambda repressor-like DNA-binding domains"/>
    <property type="match status" value="1"/>
</dbReference>
<dbReference type="CDD" id="cd02209">
    <property type="entry name" value="cupin_XRE_C"/>
    <property type="match status" value="1"/>
</dbReference>
<dbReference type="PROSITE" id="PS50943">
    <property type="entry name" value="HTH_CROC1"/>
    <property type="match status" value="1"/>
</dbReference>
<dbReference type="PANTHER" id="PTHR46797">
    <property type="entry name" value="HTH-TYPE TRANSCRIPTIONAL REGULATOR"/>
    <property type="match status" value="1"/>
</dbReference>
<evidence type="ECO:0000259" key="2">
    <source>
        <dbReference type="PROSITE" id="PS50943"/>
    </source>
</evidence>
<dbReference type="GO" id="GO:0005829">
    <property type="term" value="C:cytosol"/>
    <property type="evidence" value="ECO:0007669"/>
    <property type="project" value="TreeGrafter"/>
</dbReference>
<protein>
    <submittedName>
        <fullName evidence="3">HTH domain-containing protein, Cro/C1-type</fullName>
    </submittedName>
</protein>
<name>A0A975BSS8_9BACT</name>
<dbReference type="AlphaFoldDB" id="A0A975BSS8"/>
<keyword evidence="4" id="KW-1185">Reference proteome</keyword>
<reference evidence="3" key="1">
    <citation type="journal article" date="2021" name="Microb. Physiol.">
        <title>Proteogenomic Insights into the Physiology of Marine, Sulfate-Reducing, Filamentous Desulfonema limicola and Desulfonema magnum.</title>
        <authorList>
            <person name="Schnaars V."/>
            <person name="Wohlbrand L."/>
            <person name="Scheve S."/>
            <person name="Hinrichs C."/>
            <person name="Reinhardt R."/>
            <person name="Rabus R."/>
        </authorList>
    </citation>
    <scope>NUCLEOTIDE SEQUENCE</scope>
    <source>
        <strain evidence="3">4be13</strain>
    </source>
</reference>
<evidence type="ECO:0000256" key="1">
    <source>
        <dbReference type="ARBA" id="ARBA00023125"/>
    </source>
</evidence>
<evidence type="ECO:0000313" key="3">
    <source>
        <dbReference type="EMBL" id="QTA90400.1"/>
    </source>
</evidence>
<dbReference type="Proteomes" id="UP000663722">
    <property type="component" value="Chromosome"/>
</dbReference>
<dbReference type="GO" id="GO:0003677">
    <property type="term" value="F:DNA binding"/>
    <property type="evidence" value="ECO:0007669"/>
    <property type="project" value="UniProtKB-KW"/>
</dbReference>